<dbReference type="SUPFAM" id="SSF57184">
    <property type="entry name" value="Growth factor receptor domain"/>
    <property type="match status" value="1"/>
</dbReference>
<evidence type="ECO:0000313" key="1">
    <source>
        <dbReference type="EMBL" id="GFQ78987.1"/>
    </source>
</evidence>
<dbReference type="PANTHER" id="PTHR47331">
    <property type="entry name" value="PHD-TYPE DOMAIN-CONTAINING PROTEIN"/>
    <property type="match status" value="1"/>
</dbReference>
<dbReference type="EMBL" id="BMAO01002192">
    <property type="protein sequence ID" value="GFQ78987.1"/>
    <property type="molecule type" value="Genomic_DNA"/>
</dbReference>
<sequence length="740" mass="85066">MPRFEPALLFASFLRKTTRFAFEPNEYNLPLFNTKVIKKSLPYPYETDCHDYLTEIEESSSPGPTNLMECIEQCKLKLSLLNHDCVLEFIWYPHNYQRCKPTNQLELLGEYHQKCAPQCREACLEMIYEVQKEEEYNHAVVSNLLCHIQKREFLRKTGRCYLCFGQKHRSTDCKSKSNCVKCRGKHHESICFQRDLNSEKREEKEQNETISVSQNNFSRKESSVILQTVNALAIGREKKCFVKCLLDAGSQISAIREDLSRSLNLRVKGADVLWSITSSEIKRINKSSVAIETAFGWCLSGTFRNEEPLTCGFMNVTSQLTVDLDKSVKSFWELKSIEMNETNDSSSESEKALQIFDSSIILKEKRYEILLPLKEENIKLNENFYVDDFICSVDSDEEARQVYHETKLILSEASMNLTKWKTNSNALKEKIETVTSKEVKLGFPDSSSKVLGLKYNSSKDLFTFSPEAIVEASHSNEPTKRTVLQISSKLFDPIANWYHCPGNQNPADKITRGCSVKQLSQDNSWKFGPPWLSDFKSSWPMQENSSIYCDSEESCSMCCESDNYDNSESDIVPVFNCAVNKPILNTEDLSILCRLLRVTSFVFRFIYNARNSNNRRSGPITSSETSKALIYFIKMSQENSFSSEINNIKLNKSVNKNSKLCNFNVMIDDDNILRFRSRLTNSSLDAYEKHPIILSNDYFASLIVYDCHEQVLHNGVNETLIQFTKAIDWNDPFVSEVVLK</sequence>
<evidence type="ECO:0000313" key="2">
    <source>
        <dbReference type="Proteomes" id="UP000887116"/>
    </source>
</evidence>
<reference evidence="1" key="1">
    <citation type="submission" date="2020-07" db="EMBL/GenBank/DDBJ databases">
        <title>Multicomponent nature underlies the extraordinary mechanical properties of spider dragline silk.</title>
        <authorList>
            <person name="Kono N."/>
            <person name="Nakamura H."/>
            <person name="Mori M."/>
            <person name="Yoshida Y."/>
            <person name="Ohtoshi R."/>
            <person name="Malay A.D."/>
            <person name="Moran D.A.P."/>
            <person name="Tomita M."/>
            <person name="Numata K."/>
            <person name="Arakawa K."/>
        </authorList>
    </citation>
    <scope>NUCLEOTIDE SEQUENCE</scope>
</reference>
<dbReference type="InterPro" id="IPR009030">
    <property type="entry name" value="Growth_fac_rcpt_cys_sf"/>
</dbReference>
<feature type="non-terminal residue" evidence="1">
    <location>
        <position position="1"/>
    </location>
</feature>
<name>A0A8X6FGI2_TRICU</name>
<dbReference type="Proteomes" id="UP000887116">
    <property type="component" value="Unassembled WGS sequence"/>
</dbReference>
<gene>
    <name evidence="1" type="primary">AVEN_230254_1</name>
    <name evidence="1" type="ORF">TNCT_299051</name>
</gene>
<dbReference type="OrthoDB" id="8061640at2759"/>
<keyword evidence="2" id="KW-1185">Reference proteome</keyword>
<comment type="caution">
    <text evidence="1">The sequence shown here is derived from an EMBL/GenBank/DDBJ whole genome shotgun (WGS) entry which is preliminary data.</text>
</comment>
<organism evidence="1 2">
    <name type="scientific">Trichonephila clavata</name>
    <name type="common">Joro spider</name>
    <name type="synonym">Nephila clavata</name>
    <dbReference type="NCBI Taxonomy" id="2740835"/>
    <lineage>
        <taxon>Eukaryota</taxon>
        <taxon>Metazoa</taxon>
        <taxon>Ecdysozoa</taxon>
        <taxon>Arthropoda</taxon>
        <taxon>Chelicerata</taxon>
        <taxon>Arachnida</taxon>
        <taxon>Araneae</taxon>
        <taxon>Araneomorphae</taxon>
        <taxon>Entelegynae</taxon>
        <taxon>Araneoidea</taxon>
        <taxon>Nephilidae</taxon>
        <taxon>Trichonephila</taxon>
    </lineage>
</organism>
<protein>
    <submittedName>
        <fullName evidence="1">Integrase catalytic domain-containing protein</fullName>
    </submittedName>
</protein>
<dbReference type="AlphaFoldDB" id="A0A8X6FGI2"/>
<accession>A0A8X6FGI2</accession>
<proteinExistence type="predicted"/>